<dbReference type="Pfam" id="PF00890">
    <property type="entry name" value="FAD_binding_2"/>
    <property type="match status" value="1"/>
</dbReference>
<evidence type="ECO:0000256" key="3">
    <source>
        <dbReference type="ARBA" id="ARBA00022827"/>
    </source>
</evidence>
<sequence>MNAKSSDREYDVIVVGFGAAGAAAAIEAADRGARVLVLDRGYGGGATALSGGIIYAGGGTDEQRVGGHVDTIEDLRAYLRQEVGDAVSAETLDRFCAQSPDLIAWLKQQGVEFRGGPVSSYKTSYPTDEYYLYYSGNEKAHPYSQHARPAPRGHRVLAPGMSSGRVLFERLSSSARARGVDVLPLARVHDLIIEDRRVVGVRYRAMDLGHRNARQHAALSKATAKAGTWMPGLVRGAVARAERLWEDGAVAGEARATAVILAAGGFIYNRDWVRDHAPKFLKISPLGTPGDDGAGIKLGLEAGGMTDKMGNVTAWRFLAPPSAFLEGLTVGADGRRIANEDLYGATHGNVMMREFDGEGWAVYDARTWKKVKTQIRTQTQIFQRLQLIYLFTLGHRKSRTIEGLARKNGIDPAGLRRTVDAYRAGLRSGAGDPAHKTPELCPPMANGPFYSIDISAASSVFYPIPGLTLGGLVVDERTGAVAHRDGGTVPGLYAAGRTAVGICSNSYVSGLSLSDCIFSGRRAGADAAGRLREPAASG</sequence>
<evidence type="ECO:0000256" key="1">
    <source>
        <dbReference type="ARBA" id="ARBA00001974"/>
    </source>
</evidence>
<keyword evidence="3" id="KW-0274">FAD</keyword>
<dbReference type="PANTHER" id="PTHR43400:SF10">
    <property type="entry name" value="3-OXOSTEROID 1-DEHYDROGENASE"/>
    <property type="match status" value="1"/>
</dbReference>
<organism evidence="6 7">
    <name type="scientific">Mycolicibacterium flavescens</name>
    <name type="common">Mycobacterium flavescens</name>
    <dbReference type="NCBI Taxonomy" id="1776"/>
    <lineage>
        <taxon>Bacteria</taxon>
        <taxon>Bacillati</taxon>
        <taxon>Actinomycetota</taxon>
        <taxon>Actinomycetes</taxon>
        <taxon>Mycobacteriales</taxon>
        <taxon>Mycobacteriaceae</taxon>
        <taxon>Mycolicibacterium</taxon>
    </lineage>
</organism>
<accession>A0A1E3RKM1</accession>
<dbReference type="Gene3D" id="3.90.700.10">
    <property type="entry name" value="Succinate dehydrogenase/fumarate reductase flavoprotein, catalytic domain"/>
    <property type="match status" value="1"/>
</dbReference>
<dbReference type="Proteomes" id="UP000094053">
    <property type="component" value="Unassembled WGS sequence"/>
</dbReference>
<dbReference type="EMBL" id="MIHA01000006">
    <property type="protein sequence ID" value="ODQ90398.1"/>
    <property type="molecule type" value="Genomic_DNA"/>
</dbReference>
<feature type="domain" description="FAD-dependent oxidoreductase 2 FAD-binding" evidence="5">
    <location>
        <begin position="11"/>
        <end position="501"/>
    </location>
</feature>
<comment type="caution">
    <text evidence="6">The sequence shown here is derived from an EMBL/GenBank/DDBJ whole genome shotgun (WGS) entry which is preliminary data.</text>
</comment>
<keyword evidence="4" id="KW-0560">Oxidoreductase</keyword>
<dbReference type="SUPFAM" id="SSF56425">
    <property type="entry name" value="Succinate dehydrogenase/fumarate reductase flavoprotein, catalytic domain"/>
    <property type="match status" value="1"/>
</dbReference>
<dbReference type="PANTHER" id="PTHR43400">
    <property type="entry name" value="FUMARATE REDUCTASE"/>
    <property type="match status" value="1"/>
</dbReference>
<dbReference type="NCBIfam" id="NF005513">
    <property type="entry name" value="PRK07121.1-6"/>
    <property type="match status" value="1"/>
</dbReference>
<evidence type="ECO:0000259" key="5">
    <source>
        <dbReference type="Pfam" id="PF00890"/>
    </source>
</evidence>
<evidence type="ECO:0000256" key="4">
    <source>
        <dbReference type="ARBA" id="ARBA00023002"/>
    </source>
</evidence>
<name>A0A1E3RKM1_MYCFV</name>
<evidence type="ECO:0000313" key="7">
    <source>
        <dbReference type="Proteomes" id="UP000094053"/>
    </source>
</evidence>
<evidence type="ECO:0000313" key="6">
    <source>
        <dbReference type="EMBL" id="ODQ90398.1"/>
    </source>
</evidence>
<dbReference type="InterPro" id="IPR027477">
    <property type="entry name" value="Succ_DH/fumarate_Rdtase_cat_sf"/>
</dbReference>
<dbReference type="SUPFAM" id="SSF51905">
    <property type="entry name" value="FAD/NAD(P)-binding domain"/>
    <property type="match status" value="1"/>
</dbReference>
<dbReference type="InterPro" id="IPR036188">
    <property type="entry name" value="FAD/NAD-bd_sf"/>
</dbReference>
<dbReference type="GO" id="GO:0008202">
    <property type="term" value="P:steroid metabolic process"/>
    <property type="evidence" value="ECO:0007669"/>
    <property type="project" value="UniProtKB-ARBA"/>
</dbReference>
<dbReference type="InterPro" id="IPR003953">
    <property type="entry name" value="FAD-dep_OxRdtase_2_FAD-bd"/>
</dbReference>
<proteinExistence type="predicted"/>
<dbReference type="AlphaFoldDB" id="A0A1E3RKM1"/>
<dbReference type="Gene3D" id="3.50.50.60">
    <property type="entry name" value="FAD/NAD(P)-binding domain"/>
    <property type="match status" value="2"/>
</dbReference>
<comment type="cofactor">
    <cofactor evidence="1">
        <name>FAD</name>
        <dbReference type="ChEBI" id="CHEBI:57692"/>
    </cofactor>
</comment>
<dbReference type="NCBIfam" id="NF005511">
    <property type="entry name" value="PRK07121.1-4"/>
    <property type="match status" value="1"/>
</dbReference>
<keyword evidence="7" id="KW-1185">Reference proteome</keyword>
<dbReference type="OrthoDB" id="337830at2"/>
<evidence type="ECO:0000256" key="2">
    <source>
        <dbReference type="ARBA" id="ARBA00022630"/>
    </source>
</evidence>
<dbReference type="GO" id="GO:0033765">
    <property type="term" value="F:steroid dehydrogenase activity, acting on the CH-CH group of donors"/>
    <property type="evidence" value="ECO:0007669"/>
    <property type="project" value="UniProtKB-ARBA"/>
</dbReference>
<reference evidence="7" key="1">
    <citation type="submission" date="2016-09" db="EMBL/GenBank/DDBJ databases">
        <authorList>
            <person name="Greninger A.L."/>
            <person name="Jerome K.R."/>
            <person name="Mcnair B."/>
            <person name="Wallis C."/>
            <person name="Fang F."/>
        </authorList>
    </citation>
    <scope>NUCLEOTIDE SEQUENCE [LARGE SCALE GENOMIC DNA]</scope>
    <source>
        <strain evidence="7">M6</strain>
    </source>
</reference>
<dbReference type="RefSeq" id="WP_069413460.1">
    <property type="nucleotide sequence ID" value="NZ_JACKUL010000024.1"/>
</dbReference>
<dbReference type="STRING" id="1776.BHQ18_10080"/>
<keyword evidence="2" id="KW-0285">Flavoprotein</keyword>
<gene>
    <name evidence="6" type="ORF">BHQ18_10080</name>
</gene>
<dbReference type="InterPro" id="IPR050315">
    <property type="entry name" value="FAD-oxidoreductase_2"/>
</dbReference>
<protein>
    <submittedName>
        <fullName evidence="6">Pyridine nucleotide-disulfide oxidoreductase</fullName>
    </submittedName>
</protein>